<keyword evidence="2" id="KW-1185">Reference proteome</keyword>
<dbReference type="Proteomes" id="UP000271974">
    <property type="component" value="Unassembled WGS sequence"/>
</dbReference>
<proteinExistence type="predicted"/>
<comment type="caution">
    <text evidence="1">The sequence shown here is derived from an EMBL/GenBank/DDBJ whole genome shotgun (WGS) entry which is preliminary data.</text>
</comment>
<gene>
    <name evidence="1" type="ORF">EGW08_005453</name>
</gene>
<reference evidence="1 2" key="1">
    <citation type="submission" date="2019-01" db="EMBL/GenBank/DDBJ databases">
        <title>A draft genome assembly of the solar-powered sea slug Elysia chlorotica.</title>
        <authorList>
            <person name="Cai H."/>
            <person name="Li Q."/>
            <person name="Fang X."/>
            <person name="Li J."/>
            <person name="Curtis N.E."/>
            <person name="Altenburger A."/>
            <person name="Shibata T."/>
            <person name="Feng M."/>
            <person name="Maeda T."/>
            <person name="Schwartz J.A."/>
            <person name="Shigenobu S."/>
            <person name="Lundholm N."/>
            <person name="Nishiyama T."/>
            <person name="Yang H."/>
            <person name="Hasebe M."/>
            <person name="Li S."/>
            <person name="Pierce S.K."/>
            <person name="Wang J."/>
        </authorList>
    </citation>
    <scope>NUCLEOTIDE SEQUENCE [LARGE SCALE GENOMIC DNA]</scope>
    <source>
        <strain evidence="1">EC2010</strain>
        <tissue evidence="1">Whole organism of an adult</tissue>
    </source>
</reference>
<accession>A0A3S1BF17</accession>
<dbReference type="EMBL" id="RQTK01000128">
    <property type="protein sequence ID" value="RUS86793.1"/>
    <property type="molecule type" value="Genomic_DNA"/>
</dbReference>
<protein>
    <submittedName>
        <fullName evidence="1">Uncharacterized protein</fullName>
    </submittedName>
</protein>
<name>A0A3S1BF17_ELYCH</name>
<evidence type="ECO:0000313" key="1">
    <source>
        <dbReference type="EMBL" id="RUS86793.1"/>
    </source>
</evidence>
<sequence length="176" mass="18902">RSYLRCLPQQCQGHISVVSPSNVKVISPWSPPAMPRSYLRCLPQQCQGHISVVSPSNVKVISPWSPPAMLRSYLRGLPPSNVKVISPCSTPAMSRSYLRGLLHVYGGQGGRVLVEAQGGQAAHAWHRVHPLQAAVLAGHHGGGHLPAVVLVDDAVLRALHDLDVLQVLAVREGVGY</sequence>
<feature type="non-terminal residue" evidence="1">
    <location>
        <position position="1"/>
    </location>
</feature>
<dbReference type="AlphaFoldDB" id="A0A3S1BF17"/>
<evidence type="ECO:0000313" key="2">
    <source>
        <dbReference type="Proteomes" id="UP000271974"/>
    </source>
</evidence>
<organism evidence="1 2">
    <name type="scientific">Elysia chlorotica</name>
    <name type="common">Eastern emerald elysia</name>
    <name type="synonym">Sea slug</name>
    <dbReference type="NCBI Taxonomy" id="188477"/>
    <lineage>
        <taxon>Eukaryota</taxon>
        <taxon>Metazoa</taxon>
        <taxon>Spiralia</taxon>
        <taxon>Lophotrochozoa</taxon>
        <taxon>Mollusca</taxon>
        <taxon>Gastropoda</taxon>
        <taxon>Heterobranchia</taxon>
        <taxon>Euthyneura</taxon>
        <taxon>Panpulmonata</taxon>
        <taxon>Sacoglossa</taxon>
        <taxon>Placobranchoidea</taxon>
        <taxon>Plakobranchidae</taxon>
        <taxon>Elysia</taxon>
    </lineage>
</organism>